<gene>
    <name evidence="2" type="ORF">DCAR_002595</name>
    <name evidence="3" type="ORF">DCAR_0102714</name>
</gene>
<dbReference type="Gramene" id="KZN09939">
    <property type="protein sequence ID" value="KZN09939"/>
    <property type="gene ID" value="DCAR_002595"/>
</dbReference>
<evidence type="ECO:0000256" key="1">
    <source>
        <dbReference type="SAM" id="MobiDB-lite"/>
    </source>
</evidence>
<evidence type="ECO:0000313" key="4">
    <source>
        <dbReference type="Proteomes" id="UP000077755"/>
    </source>
</evidence>
<dbReference type="EMBL" id="CP093343">
    <property type="protein sequence ID" value="WOG83538.1"/>
    <property type="molecule type" value="Genomic_DNA"/>
</dbReference>
<evidence type="ECO:0000313" key="3">
    <source>
        <dbReference type="EMBL" id="WOG83538.1"/>
    </source>
</evidence>
<dbReference type="Proteomes" id="UP000077755">
    <property type="component" value="Chromosome 1"/>
</dbReference>
<evidence type="ECO:0000313" key="2">
    <source>
        <dbReference type="EMBL" id="KZN09939.1"/>
    </source>
</evidence>
<accession>A0A166H8H5</accession>
<keyword evidence="4" id="KW-1185">Reference proteome</keyword>
<dbReference type="AlphaFoldDB" id="A0A166H8H5"/>
<organism evidence="2">
    <name type="scientific">Daucus carota subsp. sativus</name>
    <name type="common">Carrot</name>
    <dbReference type="NCBI Taxonomy" id="79200"/>
    <lineage>
        <taxon>Eukaryota</taxon>
        <taxon>Viridiplantae</taxon>
        <taxon>Streptophyta</taxon>
        <taxon>Embryophyta</taxon>
        <taxon>Tracheophyta</taxon>
        <taxon>Spermatophyta</taxon>
        <taxon>Magnoliopsida</taxon>
        <taxon>eudicotyledons</taxon>
        <taxon>Gunneridae</taxon>
        <taxon>Pentapetalae</taxon>
        <taxon>asterids</taxon>
        <taxon>campanulids</taxon>
        <taxon>Apiales</taxon>
        <taxon>Apiaceae</taxon>
        <taxon>Apioideae</taxon>
        <taxon>Scandiceae</taxon>
        <taxon>Daucinae</taxon>
        <taxon>Daucus</taxon>
        <taxon>Daucus sect. Daucus</taxon>
    </lineage>
</organism>
<reference evidence="2" key="1">
    <citation type="journal article" date="2016" name="Nat. Genet.">
        <title>A high-quality carrot genome assembly provides new insights into carotenoid accumulation and asterid genome evolution.</title>
        <authorList>
            <person name="Iorizzo M."/>
            <person name="Ellison S."/>
            <person name="Senalik D."/>
            <person name="Zeng P."/>
            <person name="Satapoomin P."/>
            <person name="Huang J."/>
            <person name="Bowman M."/>
            <person name="Iovene M."/>
            <person name="Sanseverino W."/>
            <person name="Cavagnaro P."/>
            <person name="Yildiz M."/>
            <person name="Macko-Podgorni A."/>
            <person name="Moranska E."/>
            <person name="Grzebelus E."/>
            <person name="Grzebelus D."/>
            <person name="Ashrafi H."/>
            <person name="Zheng Z."/>
            <person name="Cheng S."/>
            <person name="Spooner D."/>
            <person name="Van Deynze A."/>
            <person name="Simon P."/>
        </authorList>
    </citation>
    <scope>NUCLEOTIDE SEQUENCE [LARGE SCALE GENOMIC DNA]</scope>
    <source>
        <tissue evidence="2">Leaf</tissue>
    </source>
</reference>
<sequence length="76" mass="8441">MGEEPTPLRGEEPTPLMGDEPTSALTMVQEASESYPMSEEPAPHFTEMQVAYVPLPHFTEMQVAYVPLSEEPATLY</sequence>
<reference evidence="3" key="2">
    <citation type="submission" date="2022-03" db="EMBL/GenBank/DDBJ databases">
        <title>Draft title - Genomic analysis of global carrot germplasm unveils the trajectory of domestication and the origin of high carotenoid orange carrot.</title>
        <authorList>
            <person name="Iorizzo M."/>
            <person name="Ellison S."/>
            <person name="Senalik D."/>
            <person name="Macko-Podgorni A."/>
            <person name="Grzebelus D."/>
            <person name="Bostan H."/>
            <person name="Rolling W."/>
            <person name="Curaba J."/>
            <person name="Simon P."/>
        </authorList>
    </citation>
    <scope>NUCLEOTIDE SEQUENCE</scope>
    <source>
        <tissue evidence="3">Leaf</tissue>
    </source>
</reference>
<proteinExistence type="predicted"/>
<feature type="region of interest" description="Disordered" evidence="1">
    <location>
        <begin position="1"/>
        <end position="23"/>
    </location>
</feature>
<name>A0A166H8H5_DAUCS</name>
<dbReference type="EMBL" id="LNRQ01000001">
    <property type="protein sequence ID" value="KZN09939.1"/>
    <property type="molecule type" value="Genomic_DNA"/>
</dbReference>
<protein>
    <submittedName>
        <fullName evidence="2">Uncharacterized protein</fullName>
    </submittedName>
</protein>